<evidence type="ECO:0000313" key="1">
    <source>
        <dbReference type="EMBL" id="KHG14144.1"/>
    </source>
</evidence>
<dbReference type="AlphaFoldDB" id="A0A0B0NQQ1"/>
<evidence type="ECO:0000313" key="2">
    <source>
        <dbReference type="Proteomes" id="UP000032142"/>
    </source>
</evidence>
<name>A0A0B0NQQ1_GOSAR</name>
<protein>
    <submittedName>
        <fullName evidence="1">Uncharacterized protein</fullName>
    </submittedName>
</protein>
<reference evidence="2" key="1">
    <citation type="submission" date="2014-09" db="EMBL/GenBank/DDBJ databases">
        <authorList>
            <person name="Mudge J."/>
            <person name="Ramaraj T."/>
            <person name="Lindquist I.E."/>
            <person name="Bharti A.K."/>
            <person name="Sundararajan A."/>
            <person name="Cameron C.T."/>
            <person name="Woodward J.E."/>
            <person name="May G.D."/>
            <person name="Brubaker C."/>
            <person name="Broadhvest J."/>
            <person name="Wilkins T.A."/>
        </authorList>
    </citation>
    <scope>NUCLEOTIDE SEQUENCE</scope>
    <source>
        <strain evidence="2">cv. AKA8401</strain>
    </source>
</reference>
<organism evidence="1 2">
    <name type="scientific">Gossypium arboreum</name>
    <name type="common">Tree cotton</name>
    <name type="synonym">Gossypium nanking</name>
    <dbReference type="NCBI Taxonomy" id="29729"/>
    <lineage>
        <taxon>Eukaryota</taxon>
        <taxon>Viridiplantae</taxon>
        <taxon>Streptophyta</taxon>
        <taxon>Embryophyta</taxon>
        <taxon>Tracheophyta</taxon>
        <taxon>Spermatophyta</taxon>
        <taxon>Magnoliopsida</taxon>
        <taxon>eudicotyledons</taxon>
        <taxon>Gunneridae</taxon>
        <taxon>Pentapetalae</taxon>
        <taxon>rosids</taxon>
        <taxon>malvids</taxon>
        <taxon>Malvales</taxon>
        <taxon>Malvaceae</taxon>
        <taxon>Malvoideae</taxon>
        <taxon>Gossypium</taxon>
    </lineage>
</organism>
<dbReference type="Proteomes" id="UP000032142">
    <property type="component" value="Unassembled WGS sequence"/>
</dbReference>
<gene>
    <name evidence="1" type="ORF">F383_19270</name>
</gene>
<proteinExistence type="predicted"/>
<accession>A0A0B0NQQ1</accession>
<keyword evidence="2" id="KW-1185">Reference proteome</keyword>
<dbReference type="EMBL" id="KN400973">
    <property type="protein sequence ID" value="KHG14144.1"/>
    <property type="molecule type" value="Genomic_DNA"/>
</dbReference>
<sequence>MRNMILQLCFSMIHMYELVYNCLCGKFICIWLTKLWKAYFVCFSIVL</sequence>